<reference evidence="2 3" key="1">
    <citation type="journal article" date="2024" name="G3 (Bethesda)">
        <title>Genome assembly of Hibiscus sabdariffa L. provides insights into metabolisms of medicinal natural products.</title>
        <authorList>
            <person name="Kim T."/>
        </authorList>
    </citation>
    <scope>NUCLEOTIDE SEQUENCE [LARGE SCALE GENOMIC DNA]</scope>
    <source>
        <strain evidence="2">TK-2024</strain>
        <tissue evidence="2">Old leaves</tissue>
    </source>
</reference>
<evidence type="ECO:0000313" key="2">
    <source>
        <dbReference type="EMBL" id="KAK8987259.1"/>
    </source>
</evidence>
<evidence type="ECO:0000313" key="3">
    <source>
        <dbReference type="Proteomes" id="UP001396334"/>
    </source>
</evidence>
<protein>
    <submittedName>
        <fullName evidence="2">Uncharacterized protein</fullName>
    </submittedName>
</protein>
<dbReference type="EMBL" id="JBBPBN010000060">
    <property type="protein sequence ID" value="KAK8987259.1"/>
    <property type="molecule type" value="Genomic_DNA"/>
</dbReference>
<feature type="compositionally biased region" description="Polar residues" evidence="1">
    <location>
        <begin position="53"/>
        <end position="62"/>
    </location>
</feature>
<name>A0ABR2PG03_9ROSI</name>
<dbReference type="Proteomes" id="UP001396334">
    <property type="component" value="Unassembled WGS sequence"/>
</dbReference>
<accession>A0ABR2PG03</accession>
<keyword evidence="3" id="KW-1185">Reference proteome</keyword>
<sequence>MRSAGVSMDPMVRGCLRPFTRRHFEPYSNSSELEAPEEGRRRRFQQSNSNSSLSYTPSTNISGWLDNPMCTESPSPVSTWLKASEQESG</sequence>
<organism evidence="2 3">
    <name type="scientific">Hibiscus sabdariffa</name>
    <name type="common">roselle</name>
    <dbReference type="NCBI Taxonomy" id="183260"/>
    <lineage>
        <taxon>Eukaryota</taxon>
        <taxon>Viridiplantae</taxon>
        <taxon>Streptophyta</taxon>
        <taxon>Embryophyta</taxon>
        <taxon>Tracheophyta</taxon>
        <taxon>Spermatophyta</taxon>
        <taxon>Magnoliopsida</taxon>
        <taxon>eudicotyledons</taxon>
        <taxon>Gunneridae</taxon>
        <taxon>Pentapetalae</taxon>
        <taxon>rosids</taxon>
        <taxon>malvids</taxon>
        <taxon>Malvales</taxon>
        <taxon>Malvaceae</taxon>
        <taxon>Malvoideae</taxon>
        <taxon>Hibiscus</taxon>
    </lineage>
</organism>
<comment type="caution">
    <text evidence="2">The sequence shown here is derived from an EMBL/GenBank/DDBJ whole genome shotgun (WGS) entry which is preliminary data.</text>
</comment>
<evidence type="ECO:0000256" key="1">
    <source>
        <dbReference type="SAM" id="MobiDB-lite"/>
    </source>
</evidence>
<feature type="region of interest" description="Disordered" evidence="1">
    <location>
        <begin position="26"/>
        <end position="89"/>
    </location>
</feature>
<proteinExistence type="predicted"/>
<gene>
    <name evidence="2" type="ORF">V6N11_027015</name>
</gene>